<dbReference type="AlphaFoldDB" id="A0A2C5XBP5"/>
<accession>A0A2C5XBP5</accession>
<evidence type="ECO:0000313" key="4">
    <source>
        <dbReference type="Proteomes" id="UP000222788"/>
    </source>
</evidence>
<dbReference type="OrthoDB" id="421993at2759"/>
<evidence type="ECO:0000256" key="1">
    <source>
        <dbReference type="SAM" id="MobiDB-lite"/>
    </source>
</evidence>
<dbReference type="InterPro" id="IPR000120">
    <property type="entry name" value="Amidase"/>
</dbReference>
<reference evidence="3 4" key="2">
    <citation type="journal article" date="2013" name="IMA Fungus">
        <title>IMA Genome-F 1: Ceratocystis fimbriata: Draft nuclear genome sequence for the plant pathogen, Ceratocystis fimbriata.</title>
        <authorList>
            <person name="Wilken P.M."/>
            <person name="Steenkamp E.T."/>
            <person name="Wingfield M.J."/>
            <person name="de Beer Z.W."/>
            <person name="Wingfield B.D."/>
        </authorList>
    </citation>
    <scope>NUCLEOTIDE SEQUENCE [LARGE SCALE GENOMIC DNA]</scope>
    <source>
        <strain evidence="3 4">CBS 114723</strain>
    </source>
</reference>
<dbReference type="GO" id="GO:0016787">
    <property type="term" value="F:hydrolase activity"/>
    <property type="evidence" value="ECO:0007669"/>
    <property type="project" value="UniProtKB-KW"/>
</dbReference>
<dbReference type="EMBL" id="APWK03000025">
    <property type="protein sequence ID" value="PHH54490.1"/>
    <property type="molecule type" value="Genomic_DNA"/>
</dbReference>
<dbReference type="STRING" id="1035309.A0A2C5XBP5"/>
<dbReference type="SUPFAM" id="SSF75304">
    <property type="entry name" value="Amidase signature (AS) enzymes"/>
    <property type="match status" value="1"/>
</dbReference>
<dbReference type="Gene3D" id="3.90.1300.10">
    <property type="entry name" value="Amidase signature (AS) domain"/>
    <property type="match status" value="1"/>
</dbReference>
<dbReference type="InterPro" id="IPR023631">
    <property type="entry name" value="Amidase_dom"/>
</dbReference>
<name>A0A2C5XBP5_9PEZI</name>
<keyword evidence="3" id="KW-0378">Hydrolase</keyword>
<protein>
    <submittedName>
        <fullName evidence="3">Fatty acid amide hydrolase</fullName>
    </submittedName>
</protein>
<evidence type="ECO:0000313" key="3">
    <source>
        <dbReference type="EMBL" id="PHH54490.1"/>
    </source>
</evidence>
<evidence type="ECO:0000259" key="2">
    <source>
        <dbReference type="Pfam" id="PF01425"/>
    </source>
</evidence>
<feature type="region of interest" description="Disordered" evidence="1">
    <location>
        <begin position="1"/>
        <end position="22"/>
    </location>
</feature>
<proteinExistence type="predicted"/>
<feature type="region of interest" description="Disordered" evidence="1">
    <location>
        <begin position="597"/>
        <end position="622"/>
    </location>
</feature>
<keyword evidence="4" id="KW-1185">Reference proteome</keyword>
<dbReference type="InterPro" id="IPR036928">
    <property type="entry name" value="AS_sf"/>
</dbReference>
<reference evidence="3 4" key="1">
    <citation type="journal article" date="2013" name="Fungal Biol.">
        <title>Analysis of microsatellite markers in the genome of the plant pathogen Ceratocystis fimbriata.</title>
        <authorList>
            <person name="Simpson M.C."/>
            <person name="Wilken P.M."/>
            <person name="Coetzee M.P."/>
            <person name="Wingfield M.J."/>
            <person name="Wingfield B.D."/>
        </authorList>
    </citation>
    <scope>NUCLEOTIDE SEQUENCE [LARGE SCALE GENOMIC DNA]</scope>
    <source>
        <strain evidence="3 4">CBS 114723</strain>
    </source>
</reference>
<organism evidence="3 4">
    <name type="scientific">Ceratocystis fimbriata CBS 114723</name>
    <dbReference type="NCBI Taxonomy" id="1035309"/>
    <lineage>
        <taxon>Eukaryota</taxon>
        <taxon>Fungi</taxon>
        <taxon>Dikarya</taxon>
        <taxon>Ascomycota</taxon>
        <taxon>Pezizomycotina</taxon>
        <taxon>Sordariomycetes</taxon>
        <taxon>Hypocreomycetidae</taxon>
        <taxon>Microascales</taxon>
        <taxon>Ceratocystidaceae</taxon>
        <taxon>Ceratocystis</taxon>
    </lineage>
</organism>
<sequence length="622" mass="67473">MSFVDYPKAHQAEQWSKGPEVDDKNPALRGPLLAVAGTVVSKLPALQKFLWSNAGFGSLRDYVALSGVIPRFVPLVIPVENNDQAIIPSATNLDSVLYERAAADLIGRYHTAADYHNAYKSGNVTPLQVAEALHSLVLRGQDPRSKYDNAWVDSHGADNIALEAARQSTERWKQGRPLGLLDGVPFGVKDDLDVKDYVSHMGLKYQSNLSFQKPAEETIHPVRKLQEAGAIMIGKNAMHELGCDTTGCNPAWGTPTNWHNTSYYPGGSSSGAGSSIGAGIIPFALGTDAGGSARIPPCFNGVYGLKTTHNRIMSLTHTMCVVCPMASTVADLTAAYRVTAQPNLEDGVTSCFVPSPLRDPSAKKYIGIEKTWVSKSDPQVLEQFNNGLDYLKTLGYEVVEITIPNLKECQLAHGAACLTEMAEQHRSRIGKDSNWMKTVNNATKIMLGVGSCTPGLDLIKYHQLRTVLMEHMAYIFKTYPGIIILSPTSPQIGWPRNPSDEAYGVNDANTSLRNMMYIFLANMVGCPALTAPIGFVNPEQGEGQLPIGMMAMNEWGAEESLLAWATDTERYLNEKYPGGRVRPAGWVDVLKLTQDRTSGASKASAPSNKGTATDVQNKSLLS</sequence>
<gene>
    <name evidence="3" type="primary">FAAH_1</name>
    <name evidence="3" type="ORF">CFIMG_002413RA</name>
</gene>
<dbReference type="PANTHER" id="PTHR11895">
    <property type="entry name" value="TRANSAMIDASE"/>
    <property type="match status" value="1"/>
</dbReference>
<feature type="domain" description="Amidase" evidence="2">
    <location>
        <begin position="160"/>
        <end position="562"/>
    </location>
</feature>
<dbReference type="Proteomes" id="UP000222788">
    <property type="component" value="Unassembled WGS sequence"/>
</dbReference>
<dbReference type="PANTHER" id="PTHR11895:SF67">
    <property type="entry name" value="AMIDASE DOMAIN-CONTAINING PROTEIN"/>
    <property type="match status" value="1"/>
</dbReference>
<dbReference type="Pfam" id="PF01425">
    <property type="entry name" value="Amidase"/>
    <property type="match status" value="1"/>
</dbReference>
<comment type="caution">
    <text evidence="3">The sequence shown here is derived from an EMBL/GenBank/DDBJ whole genome shotgun (WGS) entry which is preliminary data.</text>
</comment>